<evidence type="ECO:0000313" key="1">
    <source>
        <dbReference type="EMBL" id="SFI25465.1"/>
    </source>
</evidence>
<sequence>MTRGNTTFCGGEPTWANACVGNNGDPGYWDYAKGFSQAANLLIDEVLNGKGFTYAFDELIYPVCFNMRHSVELRLKGAISVLVLLEKFRGRVFEFDLEGSHDIGNIWRFFIEKSRSVDDRYNEIVDRLNAKILDIAEIDVTGQTFRYPINRESQKHLVDVAIINFYNLKESFSEIEDALDDLHRLNKYLYDEYWYGTFTKRLSRKNIFYIAAQLPTRDQWGKESFVRTKSEIKEMFNIGSKELSESIKIIQGNFETAPIVGISVPLLGVSETILIDFIKHWLKRHNNNSDTAPIGLGSSIWGSEDMLESISRDAEVQNEVWENVNSFLTPQIMAGILALFHFARELDFSEHYIHIYACALQEVEWAFKRPGSDAREQFMYVFNKTNAVDSILKSLYFLKQGEVAEMLVSTHGLEKRFPWLDEARSGGLFRKPEYYGYAK</sequence>
<keyword evidence="2" id="KW-1185">Reference proteome</keyword>
<dbReference type="STRING" id="442341.SAMN04487959_1381"/>
<evidence type="ECO:0000313" key="2">
    <source>
        <dbReference type="Proteomes" id="UP000199040"/>
    </source>
</evidence>
<dbReference type="EMBL" id="FOPY01000038">
    <property type="protein sequence ID" value="SFI25465.1"/>
    <property type="molecule type" value="Genomic_DNA"/>
</dbReference>
<gene>
    <name evidence="1" type="ORF">SAMN04487959_1381</name>
</gene>
<accession>A0A1I3GPP5</accession>
<name>A0A1I3GPP5_9GAMM</name>
<protein>
    <submittedName>
        <fullName evidence="1">Uncharacterized protein</fullName>
    </submittedName>
</protein>
<reference evidence="1 2" key="1">
    <citation type="submission" date="2016-10" db="EMBL/GenBank/DDBJ databases">
        <authorList>
            <person name="de Groot N.N."/>
        </authorList>
    </citation>
    <scope>NUCLEOTIDE SEQUENCE [LARGE SCALE GENOMIC DNA]</scope>
    <source>
        <strain evidence="1 2">CGMCC 1.6848</strain>
    </source>
</reference>
<proteinExistence type="predicted"/>
<dbReference type="RefSeq" id="WP_143097654.1">
    <property type="nucleotide sequence ID" value="NZ_FOPY01000038.1"/>
</dbReference>
<dbReference type="AlphaFoldDB" id="A0A1I3GPP5"/>
<organism evidence="1 2">
    <name type="scientific">Modicisalibacter xianhensis</name>
    <dbReference type="NCBI Taxonomy" id="442341"/>
    <lineage>
        <taxon>Bacteria</taxon>
        <taxon>Pseudomonadati</taxon>
        <taxon>Pseudomonadota</taxon>
        <taxon>Gammaproteobacteria</taxon>
        <taxon>Oceanospirillales</taxon>
        <taxon>Halomonadaceae</taxon>
        <taxon>Modicisalibacter</taxon>
    </lineage>
</organism>
<dbReference type="Proteomes" id="UP000199040">
    <property type="component" value="Unassembled WGS sequence"/>
</dbReference>